<dbReference type="Pfam" id="PF00096">
    <property type="entry name" value="zf-C2H2"/>
    <property type="match status" value="4"/>
</dbReference>
<sequence>MSSTKVDVIEAYKQKLLNPKAALEETKTEGSEEVDEPHMIPESAIIKSLKELRSDQFYLLVYIKPEESNKDITNILTGKKSSAAGGPGFNYSIERARRPKGEQRTLTCPFFECLKEFAETGNIKTHLRTHTGERPFVCRYDPCGKQFITKGHLKTHELIHSGDKPYICDKCGKCYSRSGRLKIHLRTHTGEKPFQCPLPNCMKTFTEKGNLKTHMRIHSGEKPFSCSISGCEKTFTTQGHLTDHLRRHSGDRPFKCAKCSHAFMRSSTLKIHMKRHGHYDPEDSSFEMGSEVEASDSEESSEEISSVKSLMVSGSNQKKRVEKQNAKQTESSKVQESRETCACFHERVCDSRGVEVTAHELRNISAAKMIGQLVPYQDEAEFNGKEVYNGPPNLKITSRNHKIEKKRQAPQILINPKESCFKSEIVIGGQDVRPGKQLIVMEGFASKASQENTESRCSIKTSLDCRPKQAITLNSVQGIQSQLNQLASMKSQNNQALPPNLEDHQFAQAQALRATQRGEGLQFSLKVNYCGQKIPEHQGVEKGMPPAANKDNIMLHDKIVERSQSIIPNVTNNPNLGSSQKNLGCDTSRNIGDNEEMFKSPENLHQKYLGKDSYYGMNYQHRRIQESDCLPIGSPNMLGNLEECLLSPDQYSKFGRINRLRASAAVPIDVSISHQKDSAARQQFGQNNNMHSTTQGYQALSSQYGLEDGRLQPGDRDSFKMCGGGDITMNESPSAFLFPITPMERNIAIDSRALVNLN</sequence>
<dbReference type="PROSITE" id="PS50157">
    <property type="entry name" value="ZINC_FINGER_C2H2_2"/>
    <property type="match status" value="6"/>
</dbReference>
<keyword evidence="4" id="KW-0677">Repeat</keyword>
<evidence type="ECO:0000256" key="4">
    <source>
        <dbReference type="ARBA" id="ARBA00022737"/>
    </source>
</evidence>
<dbReference type="PANTHER" id="PTHR16515">
    <property type="entry name" value="PR DOMAIN ZINC FINGER PROTEIN"/>
    <property type="match status" value="1"/>
</dbReference>
<comment type="similarity">
    <text evidence="2">Belongs to the krueppel C2H2-type zinc-finger protein family.</text>
</comment>
<evidence type="ECO:0000256" key="2">
    <source>
        <dbReference type="ARBA" id="ARBA00006991"/>
    </source>
</evidence>
<dbReference type="FunFam" id="3.30.160.60:FF:000125">
    <property type="entry name" value="Putative zinc finger protein 143"/>
    <property type="match status" value="2"/>
</dbReference>
<evidence type="ECO:0000313" key="15">
    <source>
        <dbReference type="Proteomes" id="UP000785679"/>
    </source>
</evidence>
<dbReference type="Proteomes" id="UP000785679">
    <property type="component" value="Unassembled WGS sequence"/>
</dbReference>
<evidence type="ECO:0000256" key="6">
    <source>
        <dbReference type="ARBA" id="ARBA00022833"/>
    </source>
</evidence>
<gene>
    <name evidence="14" type="ORF">FGO68_gene12049</name>
</gene>
<evidence type="ECO:0000256" key="3">
    <source>
        <dbReference type="ARBA" id="ARBA00022723"/>
    </source>
</evidence>
<dbReference type="GO" id="GO:0010468">
    <property type="term" value="P:regulation of gene expression"/>
    <property type="evidence" value="ECO:0007669"/>
    <property type="project" value="TreeGrafter"/>
</dbReference>
<feature type="compositionally biased region" description="Acidic residues" evidence="12">
    <location>
        <begin position="293"/>
        <end position="302"/>
    </location>
</feature>
<dbReference type="EMBL" id="RRYP01001072">
    <property type="protein sequence ID" value="TNV86449.1"/>
    <property type="molecule type" value="Genomic_DNA"/>
</dbReference>
<keyword evidence="7" id="KW-0805">Transcription regulation</keyword>
<dbReference type="Gene3D" id="3.30.160.60">
    <property type="entry name" value="Classic Zinc Finger"/>
    <property type="match status" value="6"/>
</dbReference>
<keyword evidence="9" id="KW-0804">Transcription</keyword>
<evidence type="ECO:0000313" key="14">
    <source>
        <dbReference type="EMBL" id="TNV86449.1"/>
    </source>
</evidence>
<evidence type="ECO:0000256" key="11">
    <source>
        <dbReference type="PROSITE-ProRule" id="PRU00042"/>
    </source>
</evidence>
<name>A0A8J8T8R1_HALGN</name>
<proteinExistence type="inferred from homology"/>
<dbReference type="InterPro" id="IPR013087">
    <property type="entry name" value="Znf_C2H2_type"/>
</dbReference>
<keyword evidence="8" id="KW-0238">DNA-binding</keyword>
<dbReference type="FunFam" id="3.30.160.60:FF:000624">
    <property type="entry name" value="zinc finger protein 697"/>
    <property type="match status" value="1"/>
</dbReference>
<protein>
    <recommendedName>
        <fullName evidence="13">C2H2-type domain-containing protein</fullName>
    </recommendedName>
</protein>
<dbReference type="SMART" id="SM00355">
    <property type="entry name" value="ZnF_C2H2"/>
    <property type="match status" value="6"/>
</dbReference>
<feature type="domain" description="C2H2-type" evidence="13">
    <location>
        <begin position="194"/>
        <end position="223"/>
    </location>
</feature>
<feature type="domain" description="C2H2-type" evidence="13">
    <location>
        <begin position="224"/>
        <end position="253"/>
    </location>
</feature>
<dbReference type="InterPro" id="IPR036236">
    <property type="entry name" value="Znf_C2H2_sf"/>
</dbReference>
<dbReference type="PANTHER" id="PTHR16515:SF49">
    <property type="entry name" value="GASTRULA ZINC FINGER PROTEIN XLCGF49.1-LIKE-RELATED"/>
    <property type="match status" value="1"/>
</dbReference>
<feature type="domain" description="C2H2-type" evidence="13">
    <location>
        <begin position="254"/>
        <end position="281"/>
    </location>
</feature>
<dbReference type="GO" id="GO:0003677">
    <property type="term" value="F:DNA binding"/>
    <property type="evidence" value="ECO:0007669"/>
    <property type="project" value="UniProtKB-KW"/>
</dbReference>
<dbReference type="OrthoDB" id="282749at2759"/>
<dbReference type="SUPFAM" id="SSF57667">
    <property type="entry name" value="beta-beta-alpha zinc fingers"/>
    <property type="match status" value="3"/>
</dbReference>
<feature type="domain" description="C2H2-type" evidence="13">
    <location>
        <begin position="136"/>
        <end position="165"/>
    </location>
</feature>
<comment type="caution">
    <text evidence="14">The sequence shown here is derived from an EMBL/GenBank/DDBJ whole genome shotgun (WGS) entry which is preliminary data.</text>
</comment>
<feature type="domain" description="C2H2-type" evidence="13">
    <location>
        <begin position="106"/>
        <end position="135"/>
    </location>
</feature>
<keyword evidence="3" id="KW-0479">Metal-binding</keyword>
<dbReference type="GO" id="GO:0008270">
    <property type="term" value="F:zinc ion binding"/>
    <property type="evidence" value="ECO:0007669"/>
    <property type="project" value="UniProtKB-KW"/>
</dbReference>
<evidence type="ECO:0000259" key="13">
    <source>
        <dbReference type="PROSITE" id="PS50157"/>
    </source>
</evidence>
<keyword evidence="6" id="KW-0862">Zinc</keyword>
<dbReference type="FunFam" id="3.30.160.60:FF:000597">
    <property type="entry name" value="zinc finger protein 236 isoform X3"/>
    <property type="match status" value="1"/>
</dbReference>
<dbReference type="GO" id="GO:0005634">
    <property type="term" value="C:nucleus"/>
    <property type="evidence" value="ECO:0007669"/>
    <property type="project" value="UniProtKB-SubCell"/>
</dbReference>
<accession>A0A8J8T8R1</accession>
<evidence type="ECO:0000256" key="8">
    <source>
        <dbReference type="ARBA" id="ARBA00023125"/>
    </source>
</evidence>
<evidence type="ECO:0000256" key="12">
    <source>
        <dbReference type="SAM" id="MobiDB-lite"/>
    </source>
</evidence>
<dbReference type="AlphaFoldDB" id="A0A8J8T8R1"/>
<evidence type="ECO:0000256" key="1">
    <source>
        <dbReference type="ARBA" id="ARBA00004123"/>
    </source>
</evidence>
<feature type="domain" description="C2H2-type" evidence="13">
    <location>
        <begin position="166"/>
        <end position="193"/>
    </location>
</feature>
<evidence type="ECO:0000256" key="5">
    <source>
        <dbReference type="ARBA" id="ARBA00022771"/>
    </source>
</evidence>
<dbReference type="InterPro" id="IPR050331">
    <property type="entry name" value="Zinc_finger"/>
</dbReference>
<feature type="region of interest" description="Disordered" evidence="12">
    <location>
        <begin position="274"/>
        <end position="336"/>
    </location>
</feature>
<keyword evidence="10" id="KW-0539">Nucleus</keyword>
<reference evidence="14" key="1">
    <citation type="submission" date="2019-06" db="EMBL/GenBank/DDBJ databases">
        <authorList>
            <person name="Zheng W."/>
        </authorList>
    </citation>
    <scope>NUCLEOTIDE SEQUENCE</scope>
    <source>
        <strain evidence="14">QDHG01</strain>
    </source>
</reference>
<evidence type="ECO:0000256" key="7">
    <source>
        <dbReference type="ARBA" id="ARBA00023015"/>
    </source>
</evidence>
<comment type="subcellular location">
    <subcellularLocation>
        <location evidence="1">Nucleus</location>
    </subcellularLocation>
</comment>
<keyword evidence="5 11" id="KW-0863">Zinc-finger</keyword>
<evidence type="ECO:0000256" key="9">
    <source>
        <dbReference type="ARBA" id="ARBA00023163"/>
    </source>
</evidence>
<dbReference type="PROSITE" id="PS00028">
    <property type="entry name" value="ZINC_FINGER_C2H2_1"/>
    <property type="match status" value="6"/>
</dbReference>
<evidence type="ECO:0000256" key="10">
    <source>
        <dbReference type="ARBA" id="ARBA00023242"/>
    </source>
</evidence>
<keyword evidence="15" id="KW-1185">Reference proteome</keyword>
<organism evidence="14 15">
    <name type="scientific">Halteria grandinella</name>
    <dbReference type="NCBI Taxonomy" id="5974"/>
    <lineage>
        <taxon>Eukaryota</taxon>
        <taxon>Sar</taxon>
        <taxon>Alveolata</taxon>
        <taxon>Ciliophora</taxon>
        <taxon>Intramacronucleata</taxon>
        <taxon>Spirotrichea</taxon>
        <taxon>Stichotrichia</taxon>
        <taxon>Sporadotrichida</taxon>
        <taxon>Halteriidae</taxon>
        <taxon>Halteria</taxon>
    </lineage>
</organism>
<dbReference type="FunFam" id="3.30.160.60:FF:001480">
    <property type="entry name" value="Si:cabz01071911.3"/>
    <property type="match status" value="1"/>
</dbReference>